<dbReference type="InParanoid" id="L7JTY1"/>
<proteinExistence type="predicted"/>
<dbReference type="EMBL" id="JH994025">
    <property type="protein sequence ID" value="ELQ74760.1"/>
    <property type="molecule type" value="Genomic_DNA"/>
</dbReference>
<sequence>MLPVLKTVKRLEVYFYQDSQEQIVLWLEKENMFNR</sequence>
<dbReference type="Proteomes" id="UP000011185">
    <property type="component" value="Unassembled WGS sequence"/>
</dbReference>
<evidence type="ECO:0000313" key="1">
    <source>
        <dbReference type="EMBL" id="ELQ74760.1"/>
    </source>
</evidence>
<evidence type="ECO:0000313" key="2">
    <source>
        <dbReference type="Proteomes" id="UP000011185"/>
    </source>
</evidence>
<keyword evidence="2" id="KW-1185">Reference proteome</keyword>
<accession>L7JTY1</accession>
<dbReference type="AlphaFoldDB" id="L7JTY1"/>
<reference evidence="1 2" key="1">
    <citation type="journal article" date="2012" name="PLoS Pathog.">
        <title>The genome of the obligate intracellular parasite Trachipleistophora hominis: new insights into microsporidian genome dynamics and reductive evolution.</title>
        <authorList>
            <person name="Heinz E."/>
            <person name="Williams T.A."/>
            <person name="Nakjang S."/>
            <person name="Noel C.J."/>
            <person name="Swan D.C."/>
            <person name="Goldberg A.V."/>
            <person name="Harris S.R."/>
            <person name="Weinmaier T."/>
            <person name="Markert S."/>
            <person name="Becher D."/>
            <person name="Bernhardt J."/>
            <person name="Dagan T."/>
            <person name="Hacker C."/>
            <person name="Lucocq J.M."/>
            <person name="Schweder T."/>
            <person name="Rattei T."/>
            <person name="Hall N."/>
            <person name="Hirt R.P."/>
            <person name="Embley T.M."/>
        </authorList>
    </citation>
    <scope>NUCLEOTIDE SEQUENCE [LARGE SCALE GENOMIC DNA]</scope>
</reference>
<gene>
    <name evidence="1" type="ORF">THOM_2321</name>
</gene>
<dbReference type="VEuPathDB" id="MicrosporidiaDB:THOM_2321"/>
<name>L7JTY1_TRAHO</name>
<protein>
    <submittedName>
        <fullName evidence="1">Uncharacterized protein</fullName>
    </submittedName>
</protein>
<dbReference type="HOGENOM" id="CLU_3368786_0_0_1"/>
<organism evidence="1 2">
    <name type="scientific">Trachipleistophora hominis</name>
    <name type="common">Microsporidian parasite</name>
    <dbReference type="NCBI Taxonomy" id="72359"/>
    <lineage>
        <taxon>Eukaryota</taxon>
        <taxon>Fungi</taxon>
        <taxon>Fungi incertae sedis</taxon>
        <taxon>Microsporidia</taxon>
        <taxon>Pleistophoridae</taxon>
        <taxon>Trachipleistophora</taxon>
    </lineage>
</organism>